<protein>
    <recommendedName>
        <fullName evidence="3">DUF2922 domain-containing protein</fullName>
    </recommendedName>
</protein>
<organism evidence="1 2">
    <name type="scientific">Parvimonas micra</name>
    <dbReference type="NCBI Taxonomy" id="33033"/>
    <lineage>
        <taxon>Bacteria</taxon>
        <taxon>Bacillati</taxon>
        <taxon>Bacillota</taxon>
        <taxon>Tissierellia</taxon>
        <taxon>Tissierellales</taxon>
        <taxon>Peptoniphilaceae</taxon>
        <taxon>Parvimonas</taxon>
    </lineage>
</organism>
<dbReference type="EMBL" id="CP009761">
    <property type="protein sequence ID" value="AIZ35935.1"/>
    <property type="molecule type" value="Genomic_DNA"/>
</dbReference>
<evidence type="ECO:0000313" key="2">
    <source>
        <dbReference type="Proteomes" id="UP000031386"/>
    </source>
</evidence>
<evidence type="ECO:0000313" key="1">
    <source>
        <dbReference type="EMBL" id="AIZ35935.1"/>
    </source>
</evidence>
<dbReference type="RefSeq" id="WP_041953229.1">
    <property type="nucleotide sequence ID" value="NZ_CP009761.1"/>
</dbReference>
<dbReference type="Proteomes" id="UP000031386">
    <property type="component" value="Chromosome"/>
</dbReference>
<gene>
    <name evidence="1" type="ORF">NW74_00365</name>
</gene>
<name>A0A0B4RZN5_9FIRM</name>
<proteinExistence type="predicted"/>
<dbReference type="AlphaFoldDB" id="A0A0B4RZN5"/>
<evidence type="ECO:0008006" key="3">
    <source>
        <dbReference type="Google" id="ProtNLM"/>
    </source>
</evidence>
<keyword evidence="2" id="KW-1185">Reference proteome</keyword>
<dbReference type="KEGG" id="pmic:NW74_00365"/>
<accession>A0A0B4RZN5</accession>
<sequence length="71" mass="7874">MKKTLSMTLILEDGKNMAFTISNIKNMSADEAADIIKTFDYKSVLAKDNLKVTGIKKADIISTSYEEITVI</sequence>
<dbReference type="OrthoDB" id="1701489at2"/>
<dbReference type="STRING" id="33033.NW74_00365"/>
<reference evidence="1 2" key="1">
    <citation type="submission" date="2014-10" db="EMBL/GenBank/DDBJ databases">
        <title>Complete genome sequence of Parvimonas micra KCOM 1535 (= ChDC B708).</title>
        <authorList>
            <person name="Kook J.-K."/>
            <person name="Park S.-N."/>
            <person name="Lim Y.K."/>
            <person name="Roh H."/>
        </authorList>
    </citation>
    <scope>NUCLEOTIDE SEQUENCE [LARGE SCALE GENOMIC DNA]</scope>
    <source>
        <strain evidence="2">KCOM 1535 / ChDC B708</strain>
    </source>
</reference>